<dbReference type="PATRIC" id="fig|1173027.3.peg.1006"/>
<evidence type="ECO:0000259" key="13">
    <source>
        <dbReference type="Pfam" id="PF18075"/>
    </source>
</evidence>
<evidence type="ECO:0000256" key="2">
    <source>
        <dbReference type="ARBA" id="ARBA00007379"/>
    </source>
</evidence>
<dbReference type="GO" id="GO:0051301">
    <property type="term" value="P:cell division"/>
    <property type="evidence" value="ECO:0007669"/>
    <property type="project" value="UniProtKB-KW"/>
</dbReference>
<dbReference type="EMBL" id="CP003630">
    <property type="protein sequence ID" value="AFZ16812.1"/>
    <property type="molecule type" value="Genomic_DNA"/>
</dbReference>
<feature type="transmembrane region" description="Helical" evidence="11">
    <location>
        <begin position="216"/>
        <end position="239"/>
    </location>
</feature>
<feature type="domain" description="FtsX extracellular" evidence="13">
    <location>
        <begin position="61"/>
        <end position="152"/>
    </location>
</feature>
<protein>
    <recommendedName>
        <fullName evidence="3 10">Cell division protein FtsX</fullName>
    </recommendedName>
</protein>
<evidence type="ECO:0000256" key="9">
    <source>
        <dbReference type="ARBA" id="ARBA00023306"/>
    </source>
</evidence>
<organism evidence="14 15">
    <name type="scientific">Allocoleopsis franciscana PCC 7113</name>
    <dbReference type="NCBI Taxonomy" id="1173027"/>
    <lineage>
        <taxon>Bacteria</taxon>
        <taxon>Bacillati</taxon>
        <taxon>Cyanobacteriota</taxon>
        <taxon>Cyanophyceae</taxon>
        <taxon>Coleofasciculales</taxon>
        <taxon>Coleofasciculaceae</taxon>
        <taxon>Allocoleopsis</taxon>
        <taxon>Allocoleopsis franciscana</taxon>
    </lineage>
</organism>
<keyword evidence="7 11" id="KW-1133">Transmembrane helix</keyword>
<dbReference type="Pfam" id="PF18075">
    <property type="entry name" value="FtsX_ECD"/>
    <property type="match status" value="1"/>
</dbReference>
<dbReference type="STRING" id="1173027.Mic7113_0913"/>
<evidence type="ECO:0000256" key="8">
    <source>
        <dbReference type="ARBA" id="ARBA00023136"/>
    </source>
</evidence>
<dbReference type="KEGG" id="mic:Mic7113_0913"/>
<sequence>MFQFLTKLDYLLRETLLGLRRGGWMNWAAVSTVTVLLFLFGMSLQASWKLEGLLNQFGSPVEVSVYLDPGAPVEKVIPLVAQLPHVTDVQAISKEQAWAALVKEMGLSDIEAATEQLEGNPLVDELRVKAQASQHVPAIAQQLTQIPGVDEVQYMDEVIQRMQQLNQGLSWVSLTVISLLTLTAVAVITTTIRLIVMARRREIEIMQLVGATTSWIYLPFILQGMTFGVLGAMIAWVLISSVQTFLANLLTTGPDFMQYIAGGAQPNPIQILLLPLLLFSLGGSVGLMGSLFAVRRFASR</sequence>
<dbReference type="InterPro" id="IPR003838">
    <property type="entry name" value="ABC3_permease_C"/>
</dbReference>
<gene>
    <name evidence="14" type="ORF">Mic7113_0913</name>
</gene>
<evidence type="ECO:0000256" key="6">
    <source>
        <dbReference type="ARBA" id="ARBA00022692"/>
    </source>
</evidence>
<dbReference type="Gene3D" id="3.30.70.3040">
    <property type="match status" value="1"/>
</dbReference>
<keyword evidence="8 10" id="KW-0472">Membrane</keyword>
<dbReference type="AlphaFoldDB" id="K9WBA7"/>
<evidence type="ECO:0000256" key="10">
    <source>
        <dbReference type="PIRNR" id="PIRNR003097"/>
    </source>
</evidence>
<keyword evidence="15" id="KW-1185">Reference proteome</keyword>
<evidence type="ECO:0000256" key="5">
    <source>
        <dbReference type="ARBA" id="ARBA00022618"/>
    </source>
</evidence>
<feature type="transmembrane region" description="Helical" evidence="11">
    <location>
        <begin position="171"/>
        <end position="196"/>
    </location>
</feature>
<dbReference type="eggNOG" id="COG2177">
    <property type="taxonomic scope" value="Bacteria"/>
</dbReference>
<evidence type="ECO:0000259" key="12">
    <source>
        <dbReference type="Pfam" id="PF02687"/>
    </source>
</evidence>
<dbReference type="OrthoDB" id="9813411at2"/>
<dbReference type="Proteomes" id="UP000010471">
    <property type="component" value="Chromosome"/>
</dbReference>
<name>K9WBA7_9CYAN</name>
<evidence type="ECO:0000256" key="11">
    <source>
        <dbReference type="SAM" id="Phobius"/>
    </source>
</evidence>
<keyword evidence="6 11" id="KW-0812">Transmembrane</keyword>
<keyword evidence="4 10" id="KW-1003">Cell membrane</keyword>
<dbReference type="HOGENOM" id="CLU_073546_2_1_3"/>
<dbReference type="InterPro" id="IPR040690">
    <property type="entry name" value="FtsX_ECD"/>
</dbReference>
<feature type="domain" description="ABC3 transporter permease C-terminal" evidence="12">
    <location>
        <begin position="176"/>
        <end position="284"/>
    </location>
</feature>
<evidence type="ECO:0000256" key="7">
    <source>
        <dbReference type="ARBA" id="ARBA00022989"/>
    </source>
</evidence>
<dbReference type="PIRSF" id="PIRSF003097">
    <property type="entry name" value="FtsX"/>
    <property type="match status" value="1"/>
</dbReference>
<evidence type="ECO:0000256" key="3">
    <source>
        <dbReference type="ARBA" id="ARBA00021907"/>
    </source>
</evidence>
<dbReference type="InterPro" id="IPR004513">
    <property type="entry name" value="FtsX"/>
</dbReference>
<feature type="transmembrane region" description="Helical" evidence="11">
    <location>
        <begin position="271"/>
        <end position="294"/>
    </location>
</feature>
<keyword evidence="5 10" id="KW-0132">Cell division</keyword>
<proteinExistence type="inferred from homology"/>
<comment type="subcellular location">
    <subcellularLocation>
        <location evidence="1">Cell membrane</location>
        <topology evidence="1">Multi-pass membrane protein</topology>
    </subcellularLocation>
</comment>
<dbReference type="PANTHER" id="PTHR47755">
    <property type="entry name" value="CELL DIVISION PROTEIN FTSX"/>
    <property type="match status" value="1"/>
</dbReference>
<evidence type="ECO:0000313" key="15">
    <source>
        <dbReference type="Proteomes" id="UP000010471"/>
    </source>
</evidence>
<keyword evidence="9 10" id="KW-0131">Cell cycle</keyword>
<feature type="transmembrane region" description="Helical" evidence="11">
    <location>
        <begin position="27"/>
        <end position="48"/>
    </location>
</feature>
<dbReference type="PANTHER" id="PTHR47755:SF1">
    <property type="entry name" value="CELL DIVISION PROTEIN FTSX"/>
    <property type="match status" value="1"/>
</dbReference>
<evidence type="ECO:0000256" key="1">
    <source>
        <dbReference type="ARBA" id="ARBA00004651"/>
    </source>
</evidence>
<reference evidence="14 15" key="1">
    <citation type="submission" date="2012-06" db="EMBL/GenBank/DDBJ databases">
        <title>Finished chromosome of genome of Microcoleus sp. PCC 7113.</title>
        <authorList>
            <consortium name="US DOE Joint Genome Institute"/>
            <person name="Gugger M."/>
            <person name="Coursin T."/>
            <person name="Rippka R."/>
            <person name="Tandeau De Marsac N."/>
            <person name="Huntemann M."/>
            <person name="Wei C.-L."/>
            <person name="Han J."/>
            <person name="Detter J.C."/>
            <person name="Han C."/>
            <person name="Tapia R."/>
            <person name="Chen A."/>
            <person name="Kyrpides N."/>
            <person name="Mavromatis K."/>
            <person name="Markowitz V."/>
            <person name="Szeto E."/>
            <person name="Ivanova N."/>
            <person name="Pagani I."/>
            <person name="Pati A."/>
            <person name="Goodwin L."/>
            <person name="Nordberg H.P."/>
            <person name="Cantor M.N."/>
            <person name="Hua S.X."/>
            <person name="Woyke T."/>
            <person name="Kerfeld C.A."/>
        </authorList>
    </citation>
    <scope>NUCLEOTIDE SEQUENCE [LARGE SCALE GENOMIC DNA]</scope>
    <source>
        <strain evidence="14 15">PCC 7113</strain>
    </source>
</reference>
<dbReference type="GO" id="GO:0005886">
    <property type="term" value="C:plasma membrane"/>
    <property type="evidence" value="ECO:0007669"/>
    <property type="project" value="UniProtKB-SubCell"/>
</dbReference>
<dbReference type="RefSeq" id="WP_015180972.1">
    <property type="nucleotide sequence ID" value="NC_019738.1"/>
</dbReference>
<accession>K9WBA7</accession>
<evidence type="ECO:0000256" key="4">
    <source>
        <dbReference type="ARBA" id="ARBA00022475"/>
    </source>
</evidence>
<dbReference type="Pfam" id="PF02687">
    <property type="entry name" value="FtsX"/>
    <property type="match status" value="1"/>
</dbReference>
<comment type="similarity">
    <text evidence="2 10">Belongs to the ABC-4 integral membrane protein family. FtsX subfamily.</text>
</comment>
<evidence type="ECO:0000313" key="14">
    <source>
        <dbReference type="EMBL" id="AFZ16812.1"/>
    </source>
</evidence>